<evidence type="ECO:0000313" key="6">
    <source>
        <dbReference type="EMBL" id="MDR7154741.1"/>
    </source>
</evidence>
<dbReference type="Proteomes" id="UP001267638">
    <property type="component" value="Unassembled WGS sequence"/>
</dbReference>
<dbReference type="GO" id="GO:0016787">
    <property type="term" value="F:hydrolase activity"/>
    <property type="evidence" value="ECO:0007669"/>
    <property type="project" value="UniProtKB-KW"/>
</dbReference>
<gene>
    <name evidence="6" type="ORF">J2W40_001556</name>
</gene>
<comment type="caution">
    <text evidence="6">The sequence shown here is derived from an EMBL/GenBank/DDBJ whole genome shotgun (WGS) entry which is preliminary data.</text>
</comment>
<reference evidence="6 7" key="1">
    <citation type="submission" date="2023-07" db="EMBL/GenBank/DDBJ databases">
        <title>Sorghum-associated microbial communities from plants grown in Nebraska, USA.</title>
        <authorList>
            <person name="Schachtman D."/>
        </authorList>
    </citation>
    <scope>NUCLEOTIDE SEQUENCE [LARGE SCALE GENOMIC DNA]</scope>
    <source>
        <strain evidence="6 7">4256</strain>
    </source>
</reference>
<dbReference type="InterPro" id="IPR002018">
    <property type="entry name" value="CarbesteraseB"/>
</dbReference>
<dbReference type="PROSITE" id="PS00941">
    <property type="entry name" value="CARBOXYLESTERASE_B_2"/>
    <property type="match status" value="1"/>
</dbReference>
<sequence>MRAYLGIPYAAPPVRDLRWREPQPAKSWDGVFHADRFAPQCYQPMRNSNANHYSGADVVSEDCLYLNVWTRPGLRKAPVIVYIHGGAFFIGSGSAPLYDGENLSQESVVFVNLNYRLGPLGFLALPELSKESSNHASGNYGLMDQIFALRWIRDNIDAFGGDPANVTIVGQSAGSMSVLALQASPLAKGLFHRAVGMSGAMIDGPIRMPSLAQAEQDGDKLKAAWKAPSLAELRAMPADRLMVPRVPGGPTTGPVVDGHVLPAPIPDIFARGAQSDVPLLVGFASDEALGGLGPVSGLADYMDKVRTYFGSRGDTVLNLYPANNDSQAKAAARRADRDATVVTSMYGWAALQSAHGKAPVYGYEFSRPHSYIPGLSFSDLDPDTAGAYHTSEVPFWLGTLDAFNRYRPTRQWTAQDRAMSKAMMRGLVNFARTGVPTAPDVAWPRYSPLRPKLVEWGTATGVKPWPEQKKMEFFKAFHSTPALESKAKSN</sequence>
<evidence type="ECO:0000313" key="7">
    <source>
        <dbReference type="Proteomes" id="UP001267638"/>
    </source>
</evidence>
<dbReference type="InterPro" id="IPR050309">
    <property type="entry name" value="Type-B_Carboxylest/Lipase"/>
</dbReference>
<dbReference type="InterPro" id="IPR019826">
    <property type="entry name" value="Carboxylesterase_B_AS"/>
</dbReference>
<evidence type="ECO:0000256" key="4">
    <source>
        <dbReference type="RuleBase" id="RU361235"/>
    </source>
</evidence>
<dbReference type="InterPro" id="IPR002168">
    <property type="entry name" value="Lipase_GDXG_HIS_AS"/>
</dbReference>
<keyword evidence="7" id="KW-1185">Reference proteome</keyword>
<dbReference type="PROSITE" id="PS01173">
    <property type="entry name" value="LIPASE_GDXG_HIS"/>
    <property type="match status" value="1"/>
</dbReference>
<dbReference type="InterPro" id="IPR019819">
    <property type="entry name" value="Carboxylesterase_B_CS"/>
</dbReference>
<comment type="similarity">
    <text evidence="2">Belongs to the 'GDXG' lipolytic enzyme family.</text>
</comment>
<evidence type="ECO:0000259" key="5">
    <source>
        <dbReference type="Pfam" id="PF00135"/>
    </source>
</evidence>
<protein>
    <recommendedName>
        <fullName evidence="4">Carboxylic ester hydrolase</fullName>
        <ecNumber evidence="4">3.1.1.-</ecNumber>
    </recommendedName>
</protein>
<organism evidence="6 7">
    <name type="scientific">Sphingobium xenophagum</name>
    <dbReference type="NCBI Taxonomy" id="121428"/>
    <lineage>
        <taxon>Bacteria</taxon>
        <taxon>Pseudomonadati</taxon>
        <taxon>Pseudomonadota</taxon>
        <taxon>Alphaproteobacteria</taxon>
        <taxon>Sphingomonadales</taxon>
        <taxon>Sphingomonadaceae</taxon>
        <taxon>Sphingobium</taxon>
    </lineage>
</organism>
<dbReference type="EC" id="3.1.1.-" evidence="4"/>
<name>A0ABU1X0P0_SPHXE</name>
<feature type="domain" description="Carboxylesterase type B" evidence="5">
    <location>
        <begin position="2"/>
        <end position="473"/>
    </location>
</feature>
<dbReference type="InterPro" id="IPR029058">
    <property type="entry name" value="AB_hydrolase_fold"/>
</dbReference>
<evidence type="ECO:0000256" key="3">
    <source>
        <dbReference type="ARBA" id="ARBA00022801"/>
    </source>
</evidence>
<dbReference type="EMBL" id="JAVDWV010000006">
    <property type="protein sequence ID" value="MDR7154741.1"/>
    <property type="molecule type" value="Genomic_DNA"/>
</dbReference>
<dbReference type="Gene3D" id="3.40.50.1820">
    <property type="entry name" value="alpha/beta hydrolase"/>
    <property type="match status" value="1"/>
</dbReference>
<accession>A0ABU1X0P0</accession>
<evidence type="ECO:0000256" key="1">
    <source>
        <dbReference type="ARBA" id="ARBA00005964"/>
    </source>
</evidence>
<dbReference type="Pfam" id="PF00135">
    <property type="entry name" value="COesterase"/>
    <property type="match status" value="1"/>
</dbReference>
<dbReference type="PROSITE" id="PS00122">
    <property type="entry name" value="CARBOXYLESTERASE_B_1"/>
    <property type="match status" value="1"/>
</dbReference>
<comment type="similarity">
    <text evidence="1 4">Belongs to the type-B carboxylesterase/lipase family.</text>
</comment>
<proteinExistence type="inferred from homology"/>
<dbReference type="PANTHER" id="PTHR11559">
    <property type="entry name" value="CARBOXYLESTERASE"/>
    <property type="match status" value="1"/>
</dbReference>
<evidence type="ECO:0000256" key="2">
    <source>
        <dbReference type="ARBA" id="ARBA00010515"/>
    </source>
</evidence>
<keyword evidence="3 4" id="KW-0378">Hydrolase</keyword>
<dbReference type="SUPFAM" id="SSF53474">
    <property type="entry name" value="alpha/beta-Hydrolases"/>
    <property type="match status" value="1"/>
</dbReference>